<dbReference type="EMBL" id="JAGFNK010000125">
    <property type="protein sequence ID" value="KAI9507416.1"/>
    <property type="molecule type" value="Genomic_DNA"/>
</dbReference>
<protein>
    <submittedName>
        <fullName evidence="1">Uncharacterized protein</fullName>
    </submittedName>
</protein>
<sequence>MQDSALSYVNAECGDSQGPGLLSTHRPDLPGGHSETFNSGGSYAAVHPSATLLWPSFDTSPRSASHEHTTPVHTHQQESAHAISQQILSFDHISPSTVMTSGDPVRNHDTGVHPGLRDPQVECRSTSIQPELFMDLSTCYNTGSPRNRSKPDAFRATSIRHINAPEGRRHENQLKVRVSKRRAHDANRRCPVCLALLGRFQDRERHVLSHLPHSLYCQDPGCS</sequence>
<evidence type="ECO:0000313" key="2">
    <source>
        <dbReference type="Proteomes" id="UP001207468"/>
    </source>
</evidence>
<accession>A0ACC0U6Y8</accession>
<evidence type="ECO:0000313" key="1">
    <source>
        <dbReference type="EMBL" id="KAI9507416.1"/>
    </source>
</evidence>
<comment type="caution">
    <text evidence="1">The sequence shown here is derived from an EMBL/GenBank/DDBJ whole genome shotgun (WGS) entry which is preliminary data.</text>
</comment>
<proteinExistence type="predicted"/>
<organism evidence="1 2">
    <name type="scientific">Russula earlei</name>
    <dbReference type="NCBI Taxonomy" id="71964"/>
    <lineage>
        <taxon>Eukaryota</taxon>
        <taxon>Fungi</taxon>
        <taxon>Dikarya</taxon>
        <taxon>Basidiomycota</taxon>
        <taxon>Agaricomycotina</taxon>
        <taxon>Agaricomycetes</taxon>
        <taxon>Russulales</taxon>
        <taxon>Russulaceae</taxon>
        <taxon>Russula</taxon>
    </lineage>
</organism>
<reference evidence="1" key="1">
    <citation type="submission" date="2021-03" db="EMBL/GenBank/DDBJ databases">
        <title>Evolutionary priming and transition to the ectomycorrhizal habit in an iconic lineage of mushroom-forming fungi: is preadaptation a requirement?</title>
        <authorList>
            <consortium name="DOE Joint Genome Institute"/>
            <person name="Looney B.P."/>
            <person name="Miyauchi S."/>
            <person name="Morin E."/>
            <person name="Drula E."/>
            <person name="Courty P.E."/>
            <person name="Chicoki N."/>
            <person name="Fauchery L."/>
            <person name="Kohler A."/>
            <person name="Kuo A."/>
            <person name="LaButti K."/>
            <person name="Pangilinan J."/>
            <person name="Lipzen A."/>
            <person name="Riley R."/>
            <person name="Andreopoulos W."/>
            <person name="He G."/>
            <person name="Johnson J."/>
            <person name="Barry K.W."/>
            <person name="Grigoriev I.V."/>
            <person name="Nagy L."/>
            <person name="Hibbett D."/>
            <person name="Henrissat B."/>
            <person name="Matheny P.B."/>
            <person name="Labbe J."/>
            <person name="Martin A.F."/>
        </authorList>
    </citation>
    <scope>NUCLEOTIDE SEQUENCE</scope>
    <source>
        <strain evidence="1">BPL698</strain>
    </source>
</reference>
<gene>
    <name evidence="1" type="ORF">F5148DRAFT_114060</name>
</gene>
<keyword evidence="2" id="KW-1185">Reference proteome</keyword>
<dbReference type="Proteomes" id="UP001207468">
    <property type="component" value="Unassembled WGS sequence"/>
</dbReference>
<name>A0ACC0U6Y8_9AGAM</name>